<gene>
    <name evidence="2" type="ORF">YBN1229_v1_0291</name>
</gene>
<dbReference type="OrthoDB" id="8593648at2"/>
<organism evidence="2 3">
    <name type="scientific">Candidatus Filomicrobium marinum</name>
    <dbReference type="NCBI Taxonomy" id="1608628"/>
    <lineage>
        <taxon>Bacteria</taxon>
        <taxon>Pseudomonadati</taxon>
        <taxon>Pseudomonadota</taxon>
        <taxon>Alphaproteobacteria</taxon>
        <taxon>Hyphomicrobiales</taxon>
        <taxon>Hyphomicrobiaceae</taxon>
        <taxon>Filomicrobium</taxon>
    </lineage>
</organism>
<evidence type="ECO:0000313" key="3">
    <source>
        <dbReference type="Proteomes" id="UP000033187"/>
    </source>
</evidence>
<evidence type="ECO:0000313" key="2">
    <source>
        <dbReference type="EMBL" id="CPR15285.1"/>
    </source>
</evidence>
<dbReference type="InterPro" id="IPR016181">
    <property type="entry name" value="Acyl_CoA_acyltransferase"/>
</dbReference>
<dbReference type="PROSITE" id="PS51186">
    <property type="entry name" value="GNAT"/>
    <property type="match status" value="1"/>
</dbReference>
<dbReference type="GO" id="GO:0016747">
    <property type="term" value="F:acyltransferase activity, transferring groups other than amino-acyl groups"/>
    <property type="evidence" value="ECO:0007669"/>
    <property type="project" value="InterPro"/>
</dbReference>
<dbReference type="CDD" id="cd04301">
    <property type="entry name" value="NAT_SF"/>
    <property type="match status" value="1"/>
</dbReference>
<accession>A0A0D6JAW3</accession>
<dbReference type="EMBL" id="LN829119">
    <property type="protein sequence ID" value="CPR15285.1"/>
    <property type="molecule type" value="Genomic_DNA"/>
</dbReference>
<sequence>MSGTGTIELKRWLEVMRPEDLVAGIDAIFFAASATQHFESASVRDAFRERWLGRYLEHYPEWFYVAVSSGQAVGYLAGCLEDPALSPRFSDIAFFETFADLTPAYPAHLHINLDASYRNAGLGGRLIDLFVADAEAAGVAGIHVVTGYRSRNRTFYLRNGFEVLRELPDVDPALVFLGRRLSVQTECS</sequence>
<protein>
    <submittedName>
        <fullName evidence="2">GCN5-related N-acetyltransferase</fullName>
    </submittedName>
</protein>
<keyword evidence="2" id="KW-0808">Transferase</keyword>
<evidence type="ECO:0000259" key="1">
    <source>
        <dbReference type="PROSITE" id="PS51186"/>
    </source>
</evidence>
<dbReference type="KEGG" id="fiy:BN1229_v1_0291"/>
<keyword evidence="3" id="KW-1185">Reference proteome</keyword>
<proteinExistence type="predicted"/>
<dbReference type="SUPFAM" id="SSF55729">
    <property type="entry name" value="Acyl-CoA N-acyltransferases (Nat)"/>
    <property type="match status" value="1"/>
</dbReference>
<dbReference type="Pfam" id="PF13508">
    <property type="entry name" value="Acetyltransf_7"/>
    <property type="match status" value="1"/>
</dbReference>
<dbReference type="InterPro" id="IPR000182">
    <property type="entry name" value="GNAT_dom"/>
</dbReference>
<dbReference type="AlphaFoldDB" id="A0A0D6JAW3"/>
<dbReference type="Proteomes" id="UP000033187">
    <property type="component" value="Chromosome 1"/>
</dbReference>
<reference evidence="3" key="1">
    <citation type="submission" date="2015-02" db="EMBL/GenBank/DDBJ databases">
        <authorList>
            <person name="Chooi Y.-H."/>
        </authorList>
    </citation>
    <scope>NUCLEOTIDE SEQUENCE [LARGE SCALE GENOMIC DNA]</scope>
    <source>
        <strain evidence="3">strain Y</strain>
    </source>
</reference>
<dbReference type="Gene3D" id="3.40.630.30">
    <property type="match status" value="2"/>
</dbReference>
<feature type="domain" description="N-acetyltransferase" evidence="1">
    <location>
        <begin position="14"/>
        <end position="182"/>
    </location>
</feature>
<name>A0A0D6JAW3_9HYPH</name>
<dbReference type="RefSeq" id="WP_046475772.1">
    <property type="nucleotide sequence ID" value="NZ_LN829118.1"/>
</dbReference>